<dbReference type="PROSITE" id="PS00211">
    <property type="entry name" value="ABC_TRANSPORTER_1"/>
    <property type="match status" value="2"/>
</dbReference>
<evidence type="ECO:0000256" key="8">
    <source>
        <dbReference type="ARBA" id="ARBA00022771"/>
    </source>
</evidence>
<dbReference type="FunFam" id="1.20.1580.10:FF:000002">
    <property type="entry name" value="UvrABC system protein A"/>
    <property type="match status" value="1"/>
</dbReference>
<dbReference type="GO" id="GO:0016887">
    <property type="term" value="F:ATP hydrolysis activity"/>
    <property type="evidence" value="ECO:0007669"/>
    <property type="project" value="InterPro"/>
</dbReference>
<evidence type="ECO:0000256" key="15">
    <source>
        <dbReference type="ARBA" id="ARBA00039316"/>
    </source>
</evidence>
<reference evidence="18 19" key="1">
    <citation type="submission" date="2019-03" db="EMBL/GenBank/DDBJ databases">
        <title>Algoriphagus aquimaris sp. nov., isolated form marine sediment in Pohang, Korea.</title>
        <authorList>
            <person name="Kim J."/>
            <person name="Yoon S.-H."/>
            <person name="Lee S.-S."/>
        </authorList>
    </citation>
    <scope>NUCLEOTIDE SEQUENCE [LARGE SCALE GENOMIC DNA]</scope>
    <source>
        <strain evidence="18 19">F21</strain>
    </source>
</reference>
<evidence type="ECO:0000256" key="9">
    <source>
        <dbReference type="ARBA" id="ARBA00022833"/>
    </source>
</evidence>
<dbReference type="Gene3D" id="1.20.1580.10">
    <property type="entry name" value="ABC transporter ATPase like domain"/>
    <property type="match status" value="2"/>
</dbReference>
<keyword evidence="12" id="KW-0238">DNA-binding</keyword>
<keyword evidence="9" id="KW-0862">Zinc</keyword>
<dbReference type="GO" id="GO:0009380">
    <property type="term" value="C:excinuclease repair complex"/>
    <property type="evidence" value="ECO:0007669"/>
    <property type="project" value="InterPro"/>
</dbReference>
<dbReference type="Gene3D" id="3.40.50.300">
    <property type="entry name" value="P-loop containing nucleotide triphosphate hydrolases"/>
    <property type="match status" value="2"/>
</dbReference>
<name>A0A4R5V1S4_9BACT</name>
<keyword evidence="19" id="KW-1185">Reference proteome</keyword>
<dbReference type="Pfam" id="PF17755">
    <property type="entry name" value="UvrA_DNA-bind"/>
    <property type="match status" value="1"/>
</dbReference>
<dbReference type="Pfam" id="PF17760">
    <property type="entry name" value="UvrA_inter"/>
    <property type="match status" value="1"/>
</dbReference>
<keyword evidence="13" id="KW-0234">DNA repair</keyword>
<dbReference type="PROSITE" id="PS50893">
    <property type="entry name" value="ABC_TRANSPORTER_2"/>
    <property type="match status" value="1"/>
</dbReference>
<proteinExistence type="inferred from homology"/>
<gene>
    <name evidence="18" type="primary">uvrA</name>
    <name evidence="18" type="ORF">E1898_07790</name>
</gene>
<comment type="caution">
    <text evidence="18">The sequence shown here is derived from an EMBL/GenBank/DDBJ whole genome shotgun (WGS) entry which is preliminary data.</text>
</comment>
<evidence type="ECO:0000256" key="11">
    <source>
        <dbReference type="ARBA" id="ARBA00022881"/>
    </source>
</evidence>
<evidence type="ECO:0000256" key="14">
    <source>
        <dbReference type="ARBA" id="ARBA00038000"/>
    </source>
</evidence>
<evidence type="ECO:0000256" key="12">
    <source>
        <dbReference type="ARBA" id="ARBA00023125"/>
    </source>
</evidence>
<keyword evidence="4" id="KW-0677">Repeat</keyword>
<keyword evidence="8" id="KW-0863">Zinc-finger</keyword>
<evidence type="ECO:0000313" key="19">
    <source>
        <dbReference type="Proteomes" id="UP000295438"/>
    </source>
</evidence>
<dbReference type="GO" id="GO:0005737">
    <property type="term" value="C:cytoplasm"/>
    <property type="evidence" value="ECO:0007669"/>
    <property type="project" value="UniProtKB-SubCell"/>
</dbReference>
<dbReference type="InterPro" id="IPR003439">
    <property type="entry name" value="ABC_transporter-like_ATP-bd"/>
</dbReference>
<evidence type="ECO:0000313" key="18">
    <source>
        <dbReference type="EMBL" id="TDK45386.1"/>
    </source>
</evidence>
<comment type="subcellular location">
    <subcellularLocation>
        <location evidence="1">Cytoplasm</location>
    </subcellularLocation>
</comment>
<dbReference type="GO" id="GO:0005524">
    <property type="term" value="F:ATP binding"/>
    <property type="evidence" value="ECO:0007669"/>
    <property type="project" value="UniProtKB-KW"/>
</dbReference>
<evidence type="ECO:0000256" key="4">
    <source>
        <dbReference type="ARBA" id="ARBA00022737"/>
    </source>
</evidence>
<evidence type="ECO:0000256" key="5">
    <source>
        <dbReference type="ARBA" id="ARBA00022741"/>
    </source>
</evidence>
<dbReference type="PANTHER" id="PTHR43152">
    <property type="entry name" value="UVRABC SYSTEM PROTEIN A"/>
    <property type="match status" value="1"/>
</dbReference>
<dbReference type="Gene3D" id="3.30.1490.20">
    <property type="entry name" value="ATP-grasp fold, A domain"/>
    <property type="match status" value="1"/>
</dbReference>
<dbReference type="CDD" id="cd03271">
    <property type="entry name" value="ABC_UvrA_II"/>
    <property type="match status" value="1"/>
</dbReference>
<evidence type="ECO:0000256" key="13">
    <source>
        <dbReference type="ARBA" id="ARBA00023204"/>
    </source>
</evidence>
<keyword evidence="5" id="KW-0547">Nucleotide-binding</keyword>
<evidence type="ECO:0000256" key="2">
    <source>
        <dbReference type="ARBA" id="ARBA00022490"/>
    </source>
</evidence>
<dbReference type="Proteomes" id="UP000295438">
    <property type="component" value="Unassembled WGS sequence"/>
</dbReference>
<dbReference type="InterPro" id="IPR017871">
    <property type="entry name" value="ABC_transporter-like_CS"/>
</dbReference>
<keyword evidence="18" id="KW-0378">Hydrolase</keyword>
<dbReference type="SUPFAM" id="SSF52540">
    <property type="entry name" value="P-loop containing nucleoside triphosphate hydrolases"/>
    <property type="match status" value="2"/>
</dbReference>
<evidence type="ECO:0000256" key="10">
    <source>
        <dbReference type="ARBA" id="ARBA00022840"/>
    </source>
</evidence>
<dbReference type="InterPro" id="IPR027417">
    <property type="entry name" value="P-loop_NTPase"/>
</dbReference>
<dbReference type="GO" id="GO:0004518">
    <property type="term" value="F:nuclease activity"/>
    <property type="evidence" value="ECO:0007669"/>
    <property type="project" value="UniProtKB-KW"/>
</dbReference>
<evidence type="ECO:0000259" key="17">
    <source>
        <dbReference type="PROSITE" id="PS50893"/>
    </source>
</evidence>
<evidence type="ECO:0000256" key="6">
    <source>
        <dbReference type="ARBA" id="ARBA00022763"/>
    </source>
</evidence>
<comment type="similarity">
    <text evidence="14">Belongs to the ABC transporter superfamily. UvrA family.</text>
</comment>
<dbReference type="RefSeq" id="WP_133390456.1">
    <property type="nucleotide sequence ID" value="NZ_SMUW01000032.1"/>
</dbReference>
<dbReference type="NCBIfam" id="TIGR00630">
    <property type="entry name" value="uvra"/>
    <property type="match status" value="1"/>
</dbReference>
<dbReference type="GO" id="GO:0003677">
    <property type="term" value="F:DNA binding"/>
    <property type="evidence" value="ECO:0007669"/>
    <property type="project" value="UniProtKB-KW"/>
</dbReference>
<protein>
    <recommendedName>
        <fullName evidence="15">UvrABC system protein A</fullName>
    </recommendedName>
    <alternativeName>
        <fullName evidence="16">Excinuclease ABC subunit A</fullName>
    </alternativeName>
</protein>
<organism evidence="18 19">
    <name type="scientific">Algoriphagus formosus</name>
    <dbReference type="NCBI Taxonomy" id="2007308"/>
    <lineage>
        <taxon>Bacteria</taxon>
        <taxon>Pseudomonadati</taxon>
        <taxon>Bacteroidota</taxon>
        <taxon>Cytophagia</taxon>
        <taxon>Cytophagales</taxon>
        <taxon>Cyclobacteriaceae</taxon>
        <taxon>Algoriphagus</taxon>
    </lineage>
</organism>
<evidence type="ECO:0000256" key="16">
    <source>
        <dbReference type="ARBA" id="ARBA00042156"/>
    </source>
</evidence>
<keyword evidence="2" id="KW-0963">Cytoplasm</keyword>
<sequence length="944" mass="105488">MSQTTASQEEFIEIFGAREHNLKNLDIKIPRNKLVVVTGLSGSGKSSLAFDTIYSEGQRRYLESFSAYARSFLGGMERPDVDKINGLSPVIAIEQKTTSKNPRSTVGTTTEIYDFMRLLFARAGEAFSYLTGNKMVRQTEDQIIEQLFSNFSGKKLYLLAPVVKGRKGHYRELFEQIRKMGFSKIRVDGVVMEVVPKMQVDRYKIHDIEIVIDRIVAEESDRFRISQSIKSALQHGKGVMMLRDEEGNIHHFSKYLMDPETGLSYDEPAPNLFSFNSPYGACPTCNGLGITEEITRESIIPDPNLSITRGGIAPLGEYRDIWIFKKIDAILKHYKCSISTPIAKLPEKVIEVLLYGSQIEVAVDSVKYPGTKWHTSFEGIVNFLQKHQEGSSEKIQDWVSEFTVTRTCPDCEGYRLKKESLHFKIDNTHIGQLAMLNIRDLGEWFSDLESRMTEKQQVIGTEVLKEIRKRIGFLLDVGLDYLTLNRPLKTLSGGEAQRIRLATQIGTQLVGVLYILDEPSIGLHQRDNVKLIQALQSLRDLGNSVLVVEHDKDMMLASDFVLDMGPGAGRHGGHVVAAGNPDEILNQGGVTADYLKGKLGLPIPEQRRKGKGESLKLTGASGNNLKNIDLNIPLGTLTLITGVSGSGKSTLIHETLYPILRQEFYSSKKEPMPYKKISGLEHLDKVIEVDQSPIGRTPRSNPATYTGVFSDIRTLFTELPEAKIRGYKPGRFSFNVKGGRCEDCEGAGMKLIEMDFLPDVHIPCETCKGKRYNRETLEVRFKGKSIADVLDMTVEQAVDFFENQPKILRKIRTLKDVGLGYITLGQHATTLSGGEAQRVKLATELSKKDTGKTFYILDEPTTGLHFQDIEMLMEVLQKLVEKGNTVLIIEHNLDVIKVADYIVDLGPEGGDQGGRILVEGTPEKVAAHPESYTGKFLKEELNLS</sequence>
<keyword evidence="6" id="KW-0227">DNA damage</keyword>
<evidence type="ECO:0000256" key="1">
    <source>
        <dbReference type="ARBA" id="ARBA00004496"/>
    </source>
</evidence>
<keyword evidence="11" id="KW-0267">Excision nuclease</keyword>
<evidence type="ECO:0000256" key="3">
    <source>
        <dbReference type="ARBA" id="ARBA00022723"/>
    </source>
</evidence>
<dbReference type="AlphaFoldDB" id="A0A4R5V1S4"/>
<keyword evidence="3" id="KW-0479">Metal-binding</keyword>
<dbReference type="InterPro" id="IPR041102">
    <property type="entry name" value="UvrA_inter"/>
</dbReference>
<dbReference type="InterPro" id="IPR013815">
    <property type="entry name" value="ATP_grasp_subdomain_1"/>
</dbReference>
<dbReference type="GO" id="GO:0006289">
    <property type="term" value="P:nucleotide-excision repair"/>
    <property type="evidence" value="ECO:0007669"/>
    <property type="project" value="InterPro"/>
</dbReference>
<dbReference type="InterPro" id="IPR041552">
    <property type="entry name" value="UvrA_DNA-bd"/>
</dbReference>
<feature type="domain" description="ABC transporter" evidence="17">
    <location>
        <begin position="610"/>
        <end position="938"/>
    </location>
</feature>
<keyword evidence="10" id="KW-0067">ATP-binding</keyword>
<dbReference type="NCBIfam" id="NF001503">
    <property type="entry name" value="PRK00349.1"/>
    <property type="match status" value="1"/>
</dbReference>
<accession>A0A4R5V1S4</accession>
<keyword evidence="7" id="KW-0228">DNA excision</keyword>
<evidence type="ECO:0000256" key="7">
    <source>
        <dbReference type="ARBA" id="ARBA00022769"/>
    </source>
</evidence>
<dbReference type="Gene3D" id="1.10.8.280">
    <property type="entry name" value="ABC transporter ATPase domain-like"/>
    <property type="match status" value="1"/>
</dbReference>
<dbReference type="InterPro" id="IPR004602">
    <property type="entry name" value="UvrA"/>
</dbReference>
<dbReference type="PANTHER" id="PTHR43152:SF3">
    <property type="entry name" value="UVRABC SYSTEM PROTEIN A"/>
    <property type="match status" value="1"/>
</dbReference>
<dbReference type="EMBL" id="SMUW01000032">
    <property type="protein sequence ID" value="TDK45386.1"/>
    <property type="molecule type" value="Genomic_DNA"/>
</dbReference>
<dbReference type="GO" id="GO:0008270">
    <property type="term" value="F:zinc ion binding"/>
    <property type="evidence" value="ECO:0007669"/>
    <property type="project" value="UniProtKB-KW"/>
</dbReference>